<keyword evidence="2" id="KW-1185">Reference proteome</keyword>
<evidence type="ECO:0000313" key="2">
    <source>
        <dbReference type="Proteomes" id="UP001418222"/>
    </source>
</evidence>
<dbReference type="EMBL" id="JBBWWQ010000018">
    <property type="protein sequence ID" value="KAK8921267.1"/>
    <property type="molecule type" value="Genomic_DNA"/>
</dbReference>
<dbReference type="CDD" id="cd09272">
    <property type="entry name" value="RNase_HI_RT_Ty1"/>
    <property type="match status" value="1"/>
</dbReference>
<dbReference type="PANTHER" id="PTHR11439:SF442">
    <property type="entry name" value="CYSTEINE-RICH RLK (RECEPTOR-LIKE PROTEIN KINASE) 8"/>
    <property type="match status" value="1"/>
</dbReference>
<protein>
    <submittedName>
        <fullName evidence="1">Uncharacterized protein</fullName>
    </submittedName>
</protein>
<sequence>MSLRGRIRVEELLVAISGDRLEEEDEPMPFIPLQDACRICVLHVATFLAVFRKEMVMEPISQARMTGPEVTVPSLPSVANEYHYVAVKWILRYLKGTPNLGLWYPRSNDSELIGFSDADFVGSKDDRKSTSRTFQFLGRRLISWSRKKQNCVTISTAESEYISAGSCCAQLLWLKNQLEDYNMQVKDISLFCDSSSAIAIANNPVSHSRTKHIERVCGA</sequence>
<proteinExistence type="predicted"/>
<evidence type="ECO:0000313" key="1">
    <source>
        <dbReference type="EMBL" id="KAK8921267.1"/>
    </source>
</evidence>
<name>A0AAP0AZG7_9ASPA</name>
<accession>A0AAP0AZG7</accession>
<organism evidence="1 2">
    <name type="scientific">Platanthera zijinensis</name>
    <dbReference type="NCBI Taxonomy" id="2320716"/>
    <lineage>
        <taxon>Eukaryota</taxon>
        <taxon>Viridiplantae</taxon>
        <taxon>Streptophyta</taxon>
        <taxon>Embryophyta</taxon>
        <taxon>Tracheophyta</taxon>
        <taxon>Spermatophyta</taxon>
        <taxon>Magnoliopsida</taxon>
        <taxon>Liliopsida</taxon>
        <taxon>Asparagales</taxon>
        <taxon>Orchidaceae</taxon>
        <taxon>Orchidoideae</taxon>
        <taxon>Orchideae</taxon>
        <taxon>Orchidinae</taxon>
        <taxon>Platanthera</taxon>
    </lineage>
</organism>
<reference evidence="1 2" key="1">
    <citation type="journal article" date="2022" name="Nat. Plants">
        <title>Genomes of leafy and leafless Platanthera orchids illuminate the evolution of mycoheterotrophy.</title>
        <authorList>
            <person name="Li M.H."/>
            <person name="Liu K.W."/>
            <person name="Li Z."/>
            <person name="Lu H.C."/>
            <person name="Ye Q.L."/>
            <person name="Zhang D."/>
            <person name="Wang J.Y."/>
            <person name="Li Y.F."/>
            <person name="Zhong Z.M."/>
            <person name="Liu X."/>
            <person name="Yu X."/>
            <person name="Liu D.K."/>
            <person name="Tu X.D."/>
            <person name="Liu B."/>
            <person name="Hao Y."/>
            <person name="Liao X.Y."/>
            <person name="Jiang Y.T."/>
            <person name="Sun W.H."/>
            <person name="Chen J."/>
            <person name="Chen Y.Q."/>
            <person name="Ai Y."/>
            <person name="Zhai J.W."/>
            <person name="Wu S.S."/>
            <person name="Zhou Z."/>
            <person name="Hsiao Y.Y."/>
            <person name="Wu W.L."/>
            <person name="Chen Y.Y."/>
            <person name="Lin Y.F."/>
            <person name="Hsu J.L."/>
            <person name="Li C.Y."/>
            <person name="Wang Z.W."/>
            <person name="Zhao X."/>
            <person name="Zhong W.Y."/>
            <person name="Ma X.K."/>
            <person name="Ma L."/>
            <person name="Huang J."/>
            <person name="Chen G.Z."/>
            <person name="Huang M.Z."/>
            <person name="Huang L."/>
            <person name="Peng D.H."/>
            <person name="Luo Y.B."/>
            <person name="Zou S.Q."/>
            <person name="Chen S.P."/>
            <person name="Lan S."/>
            <person name="Tsai W.C."/>
            <person name="Van de Peer Y."/>
            <person name="Liu Z.J."/>
        </authorList>
    </citation>
    <scope>NUCLEOTIDE SEQUENCE [LARGE SCALE GENOMIC DNA]</scope>
    <source>
        <strain evidence="1">Lor287</strain>
    </source>
</reference>
<gene>
    <name evidence="1" type="ORF">KSP39_PZI020180</name>
</gene>
<comment type="caution">
    <text evidence="1">The sequence shown here is derived from an EMBL/GenBank/DDBJ whole genome shotgun (WGS) entry which is preliminary data.</text>
</comment>
<dbReference type="Proteomes" id="UP001418222">
    <property type="component" value="Unassembled WGS sequence"/>
</dbReference>
<dbReference type="AlphaFoldDB" id="A0AAP0AZG7"/>
<dbReference type="PANTHER" id="PTHR11439">
    <property type="entry name" value="GAG-POL-RELATED RETROTRANSPOSON"/>
    <property type="match status" value="1"/>
</dbReference>